<dbReference type="Proteomes" id="UP000095283">
    <property type="component" value="Unplaced"/>
</dbReference>
<name>A0A1I7WUR2_HETBA</name>
<sequence length="113" mass="13336">MLSILNTLILMMMRNITYLIDNHYNYCSSMINKLVNNERLFFLIVIFSSYVQIIKNRFPTYGKRANIKYMKIIRGKIKAKVTPYHVINYDKTKIDITPDLPCVRIVKTSRIAV</sequence>
<dbReference type="AlphaFoldDB" id="A0A1I7WUR2"/>
<reference evidence="2" key="1">
    <citation type="submission" date="2016-11" db="UniProtKB">
        <authorList>
            <consortium name="WormBaseParasite"/>
        </authorList>
    </citation>
    <scope>IDENTIFICATION</scope>
</reference>
<proteinExistence type="predicted"/>
<protein>
    <submittedName>
        <fullName evidence="2">Uncharacterized protein</fullName>
    </submittedName>
</protein>
<dbReference type="WBParaSite" id="Hba_08872">
    <property type="protein sequence ID" value="Hba_08872"/>
    <property type="gene ID" value="Hba_08872"/>
</dbReference>
<keyword evidence="1" id="KW-1185">Reference proteome</keyword>
<evidence type="ECO:0000313" key="2">
    <source>
        <dbReference type="WBParaSite" id="Hba_08872"/>
    </source>
</evidence>
<accession>A0A1I7WUR2</accession>
<organism evidence="1 2">
    <name type="scientific">Heterorhabditis bacteriophora</name>
    <name type="common">Entomopathogenic nematode worm</name>
    <dbReference type="NCBI Taxonomy" id="37862"/>
    <lineage>
        <taxon>Eukaryota</taxon>
        <taxon>Metazoa</taxon>
        <taxon>Ecdysozoa</taxon>
        <taxon>Nematoda</taxon>
        <taxon>Chromadorea</taxon>
        <taxon>Rhabditida</taxon>
        <taxon>Rhabditina</taxon>
        <taxon>Rhabditomorpha</taxon>
        <taxon>Strongyloidea</taxon>
        <taxon>Heterorhabditidae</taxon>
        <taxon>Heterorhabditis</taxon>
    </lineage>
</organism>
<evidence type="ECO:0000313" key="1">
    <source>
        <dbReference type="Proteomes" id="UP000095283"/>
    </source>
</evidence>